<evidence type="ECO:0000313" key="6">
    <source>
        <dbReference type="EMBL" id="CAH1800473.1"/>
    </source>
</evidence>
<dbReference type="EMBL" id="CAIIXF020000012">
    <property type="protein sequence ID" value="CAH1800473.1"/>
    <property type="molecule type" value="Genomic_DNA"/>
</dbReference>
<dbReference type="Pfam" id="PF11712">
    <property type="entry name" value="Vma12"/>
    <property type="match status" value="1"/>
</dbReference>
<comment type="caution">
    <text evidence="6">The sequence shown here is derived from an EMBL/GenBank/DDBJ whole genome shotgun (WGS) entry which is preliminary data.</text>
</comment>
<comment type="subcellular location">
    <subcellularLocation>
        <location evidence="1">Endoplasmic reticulum membrane</location>
        <topology evidence="1">Multi-pass membrane protein</topology>
    </subcellularLocation>
</comment>
<dbReference type="AlphaFoldDB" id="A0A8J1UY15"/>
<evidence type="ECO:0000256" key="2">
    <source>
        <dbReference type="ARBA" id="ARBA00022692"/>
    </source>
</evidence>
<dbReference type="Proteomes" id="UP000749559">
    <property type="component" value="Unassembled WGS sequence"/>
</dbReference>
<dbReference type="PANTHER" id="PTHR31394:SF1">
    <property type="entry name" value="TRANSMEMBRANE PROTEIN 199"/>
    <property type="match status" value="1"/>
</dbReference>
<protein>
    <submittedName>
        <fullName evidence="6">Uncharacterized protein</fullName>
    </submittedName>
</protein>
<keyword evidence="5" id="KW-0472">Membrane</keyword>
<evidence type="ECO:0000256" key="5">
    <source>
        <dbReference type="ARBA" id="ARBA00023136"/>
    </source>
</evidence>
<evidence type="ECO:0000256" key="1">
    <source>
        <dbReference type="ARBA" id="ARBA00004477"/>
    </source>
</evidence>
<accession>A0A8J1UY15</accession>
<evidence type="ECO:0000256" key="3">
    <source>
        <dbReference type="ARBA" id="ARBA00022824"/>
    </source>
</evidence>
<organism evidence="6 7">
    <name type="scientific">Owenia fusiformis</name>
    <name type="common">Polychaete worm</name>
    <dbReference type="NCBI Taxonomy" id="6347"/>
    <lineage>
        <taxon>Eukaryota</taxon>
        <taxon>Metazoa</taxon>
        <taxon>Spiralia</taxon>
        <taxon>Lophotrochozoa</taxon>
        <taxon>Annelida</taxon>
        <taxon>Polychaeta</taxon>
        <taxon>Sedentaria</taxon>
        <taxon>Canalipalpata</taxon>
        <taxon>Sabellida</taxon>
        <taxon>Oweniida</taxon>
        <taxon>Oweniidae</taxon>
        <taxon>Owenia</taxon>
    </lineage>
</organism>
<gene>
    <name evidence="6" type="ORF">OFUS_LOCUS24353</name>
</gene>
<dbReference type="InterPro" id="IPR021013">
    <property type="entry name" value="ATPase_Vma12"/>
</dbReference>
<evidence type="ECO:0000313" key="7">
    <source>
        <dbReference type="Proteomes" id="UP000749559"/>
    </source>
</evidence>
<dbReference type="PANTHER" id="PTHR31394">
    <property type="entry name" value="TRANSMEMBRANE PROTEIN 199"/>
    <property type="match status" value="1"/>
</dbReference>
<feature type="non-terminal residue" evidence="6">
    <location>
        <position position="222"/>
    </location>
</feature>
<name>A0A8J1UY15_OWEFU</name>
<dbReference type="OrthoDB" id="19981at2759"/>
<proteinExistence type="predicted"/>
<keyword evidence="3" id="KW-0256">Endoplasmic reticulum</keyword>
<keyword evidence="7" id="KW-1185">Reference proteome</keyword>
<dbReference type="GO" id="GO:0005789">
    <property type="term" value="C:endoplasmic reticulum membrane"/>
    <property type="evidence" value="ECO:0007669"/>
    <property type="project" value="UniProtKB-SubCell"/>
</dbReference>
<keyword evidence="2" id="KW-0812">Transmembrane</keyword>
<reference evidence="6" key="1">
    <citation type="submission" date="2022-03" db="EMBL/GenBank/DDBJ databases">
        <authorList>
            <person name="Martin C."/>
        </authorList>
    </citation>
    <scope>NUCLEOTIDE SEQUENCE</scope>
</reference>
<evidence type="ECO:0000256" key="4">
    <source>
        <dbReference type="ARBA" id="ARBA00022989"/>
    </source>
</evidence>
<keyword evidence="4" id="KW-1133">Transmembrane helix</keyword>
<dbReference type="GO" id="GO:0070072">
    <property type="term" value="P:vacuolar proton-transporting V-type ATPase complex assembly"/>
    <property type="evidence" value="ECO:0007669"/>
    <property type="project" value="InterPro"/>
</dbReference>
<sequence>GEYLKMADEGFGKISLNSKLLRYIKAAQTKSDISDDLKQELKVIKNSKFNLDGGKLANIPFTTVRKLHKFLQLDSSSDEPVVYLHELLEESDICFPKLEVPERNPELEARIQRLKGQQANREYANMTKNLGSTGLYSTNKAEPSFGADVKALNSQLIGVANFLITVIAGFAFGYKIVEYNMDVPDFALQLCSGMIFATIIFIADLYFFIKNYAMDAEEPKVR</sequence>